<protein>
    <recommendedName>
        <fullName evidence="5">Envelope stress response membrane protein PspB</fullName>
    </recommendedName>
</protein>
<keyword evidence="2" id="KW-1133">Transmembrane helix</keyword>
<evidence type="ECO:0000313" key="3">
    <source>
        <dbReference type="EMBL" id="TVM16621.1"/>
    </source>
</evidence>
<reference evidence="3 4" key="1">
    <citation type="submission" date="2018-06" db="EMBL/GenBank/DDBJ databases">
        <title>Complete genome of Desulfovibrio indonesiensis P37SLT.</title>
        <authorList>
            <person name="Crispim J.S."/>
            <person name="Vidigal P.M.P."/>
            <person name="Silva L.C.F."/>
            <person name="Laguardia C.N."/>
            <person name="Araujo L.C."/>
            <person name="Dias R.S."/>
            <person name="Sousa M.P."/>
            <person name="Paula S.O."/>
            <person name="Silva C."/>
        </authorList>
    </citation>
    <scope>NUCLEOTIDE SEQUENCE [LARGE SCALE GENOMIC DNA]</scope>
    <source>
        <strain evidence="3 4">P37SLT</strain>
    </source>
</reference>
<dbReference type="AlphaFoldDB" id="A0A7M3MDE4"/>
<evidence type="ECO:0000313" key="4">
    <source>
        <dbReference type="Proteomes" id="UP000448292"/>
    </source>
</evidence>
<comment type="caution">
    <text evidence="3">The sequence shown here is derived from an EMBL/GenBank/DDBJ whole genome shotgun (WGS) entry which is preliminary data.</text>
</comment>
<dbReference type="OrthoDB" id="9989193at2"/>
<keyword evidence="2" id="KW-0472">Membrane</keyword>
<evidence type="ECO:0008006" key="5">
    <source>
        <dbReference type="Google" id="ProtNLM"/>
    </source>
</evidence>
<name>A0A7M3MDE4_9BACT</name>
<keyword evidence="4" id="KW-1185">Reference proteome</keyword>
<proteinExistence type="predicted"/>
<keyword evidence="1" id="KW-0175">Coiled coil</keyword>
<dbReference type="Proteomes" id="UP000448292">
    <property type="component" value="Unassembled WGS sequence"/>
</dbReference>
<keyword evidence="2" id="KW-0812">Transmembrane</keyword>
<organism evidence="3 4">
    <name type="scientific">Oceanidesulfovibrio indonesiensis</name>
    <dbReference type="NCBI Taxonomy" id="54767"/>
    <lineage>
        <taxon>Bacteria</taxon>
        <taxon>Pseudomonadati</taxon>
        <taxon>Thermodesulfobacteriota</taxon>
        <taxon>Desulfovibrionia</taxon>
        <taxon>Desulfovibrionales</taxon>
        <taxon>Desulfovibrionaceae</taxon>
        <taxon>Oceanidesulfovibrio</taxon>
    </lineage>
</organism>
<dbReference type="RefSeq" id="WP_144303372.1">
    <property type="nucleotide sequence ID" value="NZ_QMIE01000010.1"/>
</dbReference>
<evidence type="ECO:0000256" key="1">
    <source>
        <dbReference type="SAM" id="Coils"/>
    </source>
</evidence>
<dbReference type="EMBL" id="QMIE01000010">
    <property type="protein sequence ID" value="TVM16621.1"/>
    <property type="molecule type" value="Genomic_DNA"/>
</dbReference>
<gene>
    <name evidence="3" type="ORF">DPQ33_11505</name>
</gene>
<feature type="transmembrane region" description="Helical" evidence="2">
    <location>
        <begin position="6"/>
        <end position="28"/>
    </location>
</feature>
<feature type="coiled-coil region" evidence="1">
    <location>
        <begin position="43"/>
        <end position="77"/>
    </location>
</feature>
<accession>A0A7M3MDE4</accession>
<sequence length="92" mass="10847">MFHMSFMFLFWFVIVPVVLVMLIVYAIARVFRRSECEDELAARKEEARINQELAESMDRLERRIESLETILQDHLDVTGGESHPPPPRDNEE</sequence>
<evidence type="ECO:0000256" key="2">
    <source>
        <dbReference type="SAM" id="Phobius"/>
    </source>
</evidence>